<keyword evidence="10" id="KW-0325">Glycoprotein</keyword>
<feature type="transmembrane region" description="Helical" evidence="14">
    <location>
        <begin position="461"/>
        <end position="482"/>
    </location>
</feature>
<comment type="catalytic activity">
    <reaction evidence="12">
        <text>iodide(out) + 2 Na(+)(out) = iodide(in) + 2 Na(+)(in)</text>
        <dbReference type="Rhea" id="RHEA:71207"/>
        <dbReference type="ChEBI" id="CHEBI:16382"/>
        <dbReference type="ChEBI" id="CHEBI:29101"/>
    </reaction>
</comment>
<dbReference type="EMBL" id="QRZC01000005">
    <property type="protein sequence ID" value="RGV43993.1"/>
    <property type="molecule type" value="Genomic_DNA"/>
</dbReference>
<evidence type="ECO:0000256" key="12">
    <source>
        <dbReference type="ARBA" id="ARBA00036099"/>
    </source>
</evidence>
<keyword evidence="6 14" id="KW-1133">Transmembrane helix</keyword>
<feature type="transmembrane region" description="Helical" evidence="14">
    <location>
        <begin position="6"/>
        <end position="24"/>
    </location>
</feature>
<evidence type="ECO:0000313" key="15">
    <source>
        <dbReference type="EMBL" id="RGI72671.1"/>
    </source>
</evidence>
<evidence type="ECO:0000256" key="3">
    <source>
        <dbReference type="ARBA" id="ARBA00022448"/>
    </source>
</evidence>
<dbReference type="GO" id="GO:0015293">
    <property type="term" value="F:symporter activity"/>
    <property type="evidence" value="ECO:0007669"/>
    <property type="project" value="TreeGrafter"/>
</dbReference>
<feature type="transmembrane region" description="Helical" evidence="14">
    <location>
        <begin position="428"/>
        <end position="449"/>
    </location>
</feature>
<keyword evidence="8" id="KW-0406">Ion transport</keyword>
<dbReference type="EMBL" id="QSRK01000005">
    <property type="protein sequence ID" value="RGL15979.1"/>
    <property type="molecule type" value="Genomic_DNA"/>
</dbReference>
<dbReference type="PANTHER" id="PTHR42985">
    <property type="entry name" value="SODIUM-COUPLED MONOCARBOXYLATE TRANSPORTER"/>
    <property type="match status" value="1"/>
</dbReference>
<comment type="caution">
    <text evidence="15">The sequence shown here is derived from an EMBL/GenBank/DDBJ whole genome shotgun (WGS) entry which is preliminary data.</text>
</comment>
<dbReference type="Gene3D" id="1.20.1730.10">
    <property type="entry name" value="Sodium/glucose cotransporter"/>
    <property type="match status" value="1"/>
</dbReference>
<keyword evidence="7" id="KW-0915">Sodium</keyword>
<dbReference type="InterPro" id="IPR051163">
    <property type="entry name" value="Sodium:Solute_Symporter_SSF"/>
</dbReference>
<dbReference type="InterPro" id="IPR038377">
    <property type="entry name" value="Na/Glc_symporter_sf"/>
</dbReference>
<dbReference type="AlphaFoldDB" id="A0A374MMI4"/>
<feature type="transmembrane region" description="Helical" evidence="14">
    <location>
        <begin position="370"/>
        <end position="392"/>
    </location>
</feature>
<dbReference type="NCBIfam" id="TIGR00813">
    <property type="entry name" value="sss"/>
    <property type="match status" value="1"/>
</dbReference>
<dbReference type="GO" id="GO:0098660">
    <property type="term" value="P:inorganic ion transmembrane transport"/>
    <property type="evidence" value="ECO:0007669"/>
    <property type="project" value="UniProtKB-ARBA"/>
</dbReference>
<dbReference type="RefSeq" id="WP_117680823.1">
    <property type="nucleotide sequence ID" value="NZ_DAWEHH010000031.1"/>
</dbReference>
<reference evidence="18 19" key="1">
    <citation type="submission" date="2018-08" db="EMBL/GenBank/DDBJ databases">
        <title>A genome reference for cultivated species of the human gut microbiota.</title>
        <authorList>
            <person name="Zou Y."/>
            <person name="Xue W."/>
            <person name="Luo G."/>
        </authorList>
    </citation>
    <scope>NUCLEOTIDE SEQUENCE [LARGE SCALE GENOMIC DNA]</scope>
    <source>
        <strain evidence="17 20">AF14-42</strain>
        <strain evidence="16 18">TF08-13</strain>
        <strain evidence="15 19">TM10-17</strain>
    </source>
</reference>
<evidence type="ECO:0000256" key="14">
    <source>
        <dbReference type="SAM" id="Phobius"/>
    </source>
</evidence>
<keyword evidence="9 14" id="KW-0472">Membrane</keyword>
<dbReference type="CDD" id="cd11495">
    <property type="entry name" value="SLC5sbd_NIS-like_u3"/>
    <property type="match status" value="1"/>
</dbReference>
<comment type="subcellular location">
    <subcellularLocation>
        <location evidence="1">Cell membrane</location>
        <topology evidence="1">Multi-pass membrane protein</topology>
    </subcellularLocation>
</comment>
<dbReference type="InterPro" id="IPR001734">
    <property type="entry name" value="Na/solute_symporter"/>
</dbReference>
<dbReference type="Pfam" id="PF00474">
    <property type="entry name" value="SSF"/>
    <property type="match status" value="1"/>
</dbReference>
<keyword evidence="5 14" id="KW-0812">Transmembrane</keyword>
<comment type="similarity">
    <text evidence="2 13">Belongs to the sodium:solute symporter (SSF) (TC 2.A.21) family.</text>
</comment>
<sequence>MTILDTIVFLVFTGGIVLFGCSFFSKKRTSDEFTSAGRSLPGWVVGMSIFATYVSSISYLAYPGKSYMEDWNAFVFSLSIPIASYFAARYFVPFYRSIGSVSAYSFLEMRFGIWARSYASFCYLLTQIARMGSILYLLALPMNALLGWDIKMIIIITGIVIILYSMLGGLKAVIWTEAIQGFILICGALICMLILLFDMPEGPKQTFDIAMADNKFSLGSFGSSLSDSTFWVCLVYGIFINLQNYGIDQNYVQRYLTAKNGKEAKFSALFGGYLFIPVSMVFFMIGTALYAYYKMQPELLPDHITGDSVFPYFIVHGLPTGVTGLLIASIFAAGMSTVATSVTSSATIILTDYYKRFSCKQPTEKQSMRILYGSNVIIGIIGIIVALALLNVESVLDVWWSLSSIFSGGILGLFLLGYVTRKARNVDAILGVICGAIVVIWMSLSPVFFADSFWGKFKSPFHTNLTIVLGTIVIFLVGFISVNTVNRRKR</sequence>
<organism evidence="15 19">
    <name type="scientific">Bacteroides uniformis</name>
    <dbReference type="NCBI Taxonomy" id="820"/>
    <lineage>
        <taxon>Bacteria</taxon>
        <taxon>Pseudomonadati</taxon>
        <taxon>Bacteroidota</taxon>
        <taxon>Bacteroidia</taxon>
        <taxon>Bacteroidales</taxon>
        <taxon>Bacteroidaceae</taxon>
        <taxon>Bacteroides</taxon>
    </lineage>
</organism>
<protein>
    <submittedName>
        <fullName evidence="15">Sodium:solute symporter</fullName>
    </submittedName>
</protein>
<evidence type="ECO:0000256" key="7">
    <source>
        <dbReference type="ARBA" id="ARBA00023053"/>
    </source>
</evidence>
<dbReference type="PROSITE" id="PS50283">
    <property type="entry name" value="NA_SOLUT_SYMP_3"/>
    <property type="match status" value="1"/>
</dbReference>
<feature type="transmembrane region" description="Helical" evidence="14">
    <location>
        <begin position="228"/>
        <end position="247"/>
    </location>
</feature>
<dbReference type="GO" id="GO:0015075">
    <property type="term" value="F:monoatomic ion transmembrane transporter activity"/>
    <property type="evidence" value="ECO:0007669"/>
    <property type="project" value="UniProtKB-ARBA"/>
</dbReference>
<evidence type="ECO:0000256" key="5">
    <source>
        <dbReference type="ARBA" id="ARBA00022692"/>
    </source>
</evidence>
<keyword evidence="3" id="KW-0813">Transport</keyword>
<dbReference type="Proteomes" id="UP000260795">
    <property type="component" value="Unassembled WGS sequence"/>
</dbReference>
<evidence type="ECO:0000313" key="20">
    <source>
        <dbReference type="Proteomes" id="UP000285343"/>
    </source>
</evidence>
<feature type="transmembrane region" description="Helical" evidence="14">
    <location>
        <begin position="74"/>
        <end position="92"/>
    </location>
</feature>
<feature type="transmembrane region" description="Helical" evidence="14">
    <location>
        <begin position="113"/>
        <end position="139"/>
    </location>
</feature>
<dbReference type="PROSITE" id="PS00456">
    <property type="entry name" value="NA_SOLUT_SYMP_1"/>
    <property type="match status" value="1"/>
</dbReference>
<evidence type="ECO:0000256" key="10">
    <source>
        <dbReference type="ARBA" id="ARBA00023180"/>
    </source>
</evidence>
<feature type="transmembrane region" description="Helical" evidence="14">
    <location>
        <begin position="398"/>
        <end position="416"/>
    </location>
</feature>
<keyword evidence="11" id="KW-0739">Sodium transport</keyword>
<feature type="transmembrane region" description="Helical" evidence="14">
    <location>
        <begin position="44"/>
        <end position="62"/>
    </location>
</feature>
<evidence type="ECO:0000256" key="9">
    <source>
        <dbReference type="ARBA" id="ARBA00023136"/>
    </source>
</evidence>
<evidence type="ECO:0000256" key="6">
    <source>
        <dbReference type="ARBA" id="ARBA00022989"/>
    </source>
</evidence>
<evidence type="ECO:0000256" key="1">
    <source>
        <dbReference type="ARBA" id="ARBA00004651"/>
    </source>
</evidence>
<feature type="transmembrane region" description="Helical" evidence="14">
    <location>
        <begin position="145"/>
        <end position="167"/>
    </location>
</feature>
<dbReference type="InterPro" id="IPR018212">
    <property type="entry name" value="Na/solute_symporter_CS"/>
</dbReference>
<accession>A0A374MMI4</accession>
<dbReference type="PANTHER" id="PTHR42985:SF32">
    <property type="entry name" value="SODIUM IODIDE SYMPORTER"/>
    <property type="match status" value="1"/>
</dbReference>
<evidence type="ECO:0000313" key="19">
    <source>
        <dbReference type="Proteomes" id="UP000263754"/>
    </source>
</evidence>
<evidence type="ECO:0000256" key="13">
    <source>
        <dbReference type="RuleBase" id="RU362091"/>
    </source>
</evidence>
<dbReference type="GO" id="GO:0005886">
    <property type="term" value="C:plasma membrane"/>
    <property type="evidence" value="ECO:0007669"/>
    <property type="project" value="UniProtKB-SubCell"/>
</dbReference>
<feature type="transmembrane region" description="Helical" evidence="14">
    <location>
        <begin position="179"/>
        <end position="197"/>
    </location>
</feature>
<dbReference type="GO" id="GO:0006814">
    <property type="term" value="P:sodium ion transport"/>
    <property type="evidence" value="ECO:0007669"/>
    <property type="project" value="UniProtKB-KW"/>
</dbReference>
<evidence type="ECO:0000256" key="2">
    <source>
        <dbReference type="ARBA" id="ARBA00006434"/>
    </source>
</evidence>
<feature type="transmembrane region" description="Helical" evidence="14">
    <location>
        <begin position="268"/>
        <end position="293"/>
    </location>
</feature>
<evidence type="ECO:0000313" key="18">
    <source>
        <dbReference type="Proteomes" id="UP000260795"/>
    </source>
</evidence>
<evidence type="ECO:0000313" key="16">
    <source>
        <dbReference type="EMBL" id="RGL15979.1"/>
    </source>
</evidence>
<gene>
    <name evidence="17" type="ORF">DWW14_05485</name>
    <name evidence="16" type="ORF">DXC80_04665</name>
    <name evidence="15" type="ORF">DXD90_17615</name>
</gene>
<evidence type="ECO:0000313" key="17">
    <source>
        <dbReference type="EMBL" id="RGV43993.1"/>
    </source>
</evidence>
<evidence type="ECO:0000256" key="4">
    <source>
        <dbReference type="ARBA" id="ARBA00022475"/>
    </source>
</evidence>
<dbReference type="Proteomes" id="UP000285343">
    <property type="component" value="Unassembled WGS sequence"/>
</dbReference>
<dbReference type="EMBL" id="QSOF01000031">
    <property type="protein sequence ID" value="RGI72671.1"/>
    <property type="molecule type" value="Genomic_DNA"/>
</dbReference>
<name>A0A374MMI4_BACUN</name>
<proteinExistence type="inferred from homology"/>
<evidence type="ECO:0000256" key="8">
    <source>
        <dbReference type="ARBA" id="ARBA00023065"/>
    </source>
</evidence>
<evidence type="ECO:0000256" key="11">
    <source>
        <dbReference type="ARBA" id="ARBA00023201"/>
    </source>
</evidence>
<dbReference type="Proteomes" id="UP000263754">
    <property type="component" value="Unassembled WGS sequence"/>
</dbReference>
<keyword evidence="4" id="KW-1003">Cell membrane</keyword>